<evidence type="ECO:0000259" key="1">
    <source>
        <dbReference type="Pfam" id="PF14530"/>
    </source>
</evidence>
<dbReference type="InterPro" id="IPR012347">
    <property type="entry name" value="Ferritin-like"/>
</dbReference>
<evidence type="ECO:0000313" key="3">
    <source>
        <dbReference type="Proteomes" id="UP000550501"/>
    </source>
</evidence>
<protein>
    <recommendedName>
        <fullName evidence="1">DUF4439 domain-containing protein</fullName>
    </recommendedName>
</protein>
<dbReference type="Proteomes" id="UP000550501">
    <property type="component" value="Unassembled WGS sequence"/>
</dbReference>
<dbReference type="InterPro" id="IPR009078">
    <property type="entry name" value="Ferritin-like_SF"/>
</dbReference>
<dbReference type="AlphaFoldDB" id="A0A839Q338"/>
<dbReference type="Gene3D" id="1.20.1260.10">
    <property type="match status" value="1"/>
</dbReference>
<name>A0A839Q338_MYCIR</name>
<keyword evidence="3" id="KW-1185">Reference proteome</keyword>
<reference evidence="2 3" key="1">
    <citation type="submission" date="2020-08" db="EMBL/GenBank/DDBJ databases">
        <title>The Agave Microbiome: Exploring the role of microbial communities in plant adaptations to desert environments.</title>
        <authorList>
            <person name="Partida-Martinez L.P."/>
        </authorList>
    </citation>
    <scope>NUCLEOTIDE SEQUENCE [LARGE SCALE GENOMIC DNA]</scope>
    <source>
        <strain evidence="2 3">AT2.18</strain>
    </source>
</reference>
<organism evidence="2 3">
    <name type="scientific">Mycolicibacterium iranicum</name>
    <name type="common">Mycobacterium iranicum</name>
    <dbReference type="NCBI Taxonomy" id="912594"/>
    <lineage>
        <taxon>Bacteria</taxon>
        <taxon>Bacillati</taxon>
        <taxon>Actinomycetota</taxon>
        <taxon>Actinomycetes</taxon>
        <taxon>Mycobacteriales</taxon>
        <taxon>Mycobacteriaceae</taxon>
        <taxon>Mycolicibacterium</taxon>
    </lineage>
</organism>
<dbReference type="InterPro" id="IPR029447">
    <property type="entry name" value="DUF4439"/>
</dbReference>
<gene>
    <name evidence="2" type="ORF">FHR72_001565</name>
</gene>
<feature type="domain" description="DUF4439" evidence="1">
    <location>
        <begin position="21"/>
        <end position="157"/>
    </location>
</feature>
<accession>A0A839Q338</accession>
<proteinExistence type="predicted"/>
<evidence type="ECO:0000313" key="2">
    <source>
        <dbReference type="EMBL" id="MBB2990097.1"/>
    </source>
</evidence>
<sequence>MTSPSQDAGMPSRPENPAAGALYDAVATEHATIYGYGVVSAHSVPDVNYLVSEAMAEHRARREAAIALMEDQGLAAPVPEPGYQMPSEVDTPADATNLAVRMEEDAAVAWRAVVEQATDQGVRAFGVTALTECAVTAARWRAVRGDTKVTVAFPGGAE</sequence>
<dbReference type="CDD" id="cd00657">
    <property type="entry name" value="Ferritin_like"/>
    <property type="match status" value="1"/>
</dbReference>
<dbReference type="Pfam" id="PF14530">
    <property type="entry name" value="DUF4439"/>
    <property type="match status" value="1"/>
</dbReference>
<dbReference type="SUPFAM" id="SSF47240">
    <property type="entry name" value="Ferritin-like"/>
    <property type="match status" value="1"/>
</dbReference>
<dbReference type="EMBL" id="JACHVU010000003">
    <property type="protein sequence ID" value="MBB2990097.1"/>
    <property type="molecule type" value="Genomic_DNA"/>
</dbReference>
<comment type="caution">
    <text evidence="2">The sequence shown here is derived from an EMBL/GenBank/DDBJ whole genome shotgun (WGS) entry which is preliminary data.</text>
</comment>